<keyword evidence="4" id="KW-0997">Cell inner membrane</keyword>
<name>A0A0T5PC99_9RHOB</name>
<dbReference type="EMBL" id="CP031598">
    <property type="protein sequence ID" value="QEW25523.1"/>
    <property type="molecule type" value="Genomic_DNA"/>
</dbReference>
<feature type="transmembrane region" description="Helical" evidence="8">
    <location>
        <begin position="13"/>
        <end position="34"/>
    </location>
</feature>
<dbReference type="EMBL" id="LAXI01000003">
    <property type="protein sequence ID" value="KRS18526.1"/>
    <property type="molecule type" value="Genomic_DNA"/>
</dbReference>
<dbReference type="KEGG" id="rid:RIdsm_01310"/>
<feature type="transmembrane region" description="Helical" evidence="8">
    <location>
        <begin position="214"/>
        <end position="235"/>
    </location>
</feature>
<feature type="transmembrane region" description="Helical" evidence="8">
    <location>
        <begin position="165"/>
        <end position="184"/>
    </location>
</feature>
<dbReference type="RefSeq" id="WP_057814657.1">
    <property type="nucleotide sequence ID" value="NZ_CP031598.1"/>
</dbReference>
<evidence type="ECO:0000313" key="10">
    <source>
        <dbReference type="EMBL" id="QEW25523.1"/>
    </source>
</evidence>
<feature type="transmembrane region" description="Helical" evidence="8">
    <location>
        <begin position="294"/>
        <end position="315"/>
    </location>
</feature>
<reference evidence="9 11" key="1">
    <citation type="submission" date="2015-04" db="EMBL/GenBank/DDBJ databases">
        <title>The draft genome sequence of Roseovarius indicus B108T.</title>
        <authorList>
            <person name="Li G."/>
            <person name="Lai Q."/>
            <person name="Shao Z."/>
            <person name="Yan P."/>
        </authorList>
    </citation>
    <scope>NUCLEOTIDE SEQUENCE [LARGE SCALE GENOMIC DNA]</scope>
    <source>
        <strain evidence="9 11">B108</strain>
    </source>
</reference>
<dbReference type="Proteomes" id="UP000051401">
    <property type="component" value="Unassembled WGS sequence"/>
</dbReference>
<sequence>MAMTPSRDGVLRFLSSYAILAVLAAVFLLAVLISDAFLQPKYLFNVIRQIAPVGIAAVGVTFVMILGGVDLSIGAIISLCAVVGAVLMDGQAANLPMAIALTCGIGALAGAFNGVVLAFSRVSPFILTLATGIAILGITQIFSGGTARGIVSPGFREFFNYRIDGVVPVLSLAFLAAVLVGVVIQKRTLFGQYVFLTGSNRRAALLGGIPDRGVIIAAYALSGLFGALGGLALLARSGVSSTLSGQGLEFQILAAVVLGGTTFEGGRGGVIGTLAGVLVLVIAFNIVNISGLPYHLQMVVMGLIIIAASAIYGQINARS</sequence>
<dbReference type="PATRIC" id="fig|540747.5.peg.3741"/>
<evidence type="ECO:0000313" key="9">
    <source>
        <dbReference type="EMBL" id="KRS18526.1"/>
    </source>
</evidence>
<evidence type="ECO:0000256" key="4">
    <source>
        <dbReference type="ARBA" id="ARBA00022519"/>
    </source>
</evidence>
<keyword evidence="2" id="KW-0813">Transport</keyword>
<feature type="transmembrane region" description="Helical" evidence="8">
    <location>
        <begin position="125"/>
        <end position="144"/>
    </location>
</feature>
<dbReference type="InterPro" id="IPR001851">
    <property type="entry name" value="ABC_transp_permease"/>
</dbReference>
<dbReference type="GO" id="GO:0005886">
    <property type="term" value="C:plasma membrane"/>
    <property type="evidence" value="ECO:0007669"/>
    <property type="project" value="UniProtKB-SubCell"/>
</dbReference>
<feature type="transmembrane region" description="Helical" evidence="8">
    <location>
        <begin position="269"/>
        <end position="287"/>
    </location>
</feature>
<dbReference type="STRING" id="540747.SAMN04488031_104236"/>
<evidence type="ECO:0000256" key="2">
    <source>
        <dbReference type="ARBA" id="ARBA00022448"/>
    </source>
</evidence>
<dbReference type="AlphaFoldDB" id="A0A0T5PC99"/>
<dbReference type="PANTHER" id="PTHR32196:SF21">
    <property type="entry name" value="ABC TRANSPORTER PERMEASE PROTEIN YPHD-RELATED"/>
    <property type="match status" value="1"/>
</dbReference>
<evidence type="ECO:0000256" key="8">
    <source>
        <dbReference type="SAM" id="Phobius"/>
    </source>
</evidence>
<feature type="transmembrane region" description="Helical" evidence="8">
    <location>
        <begin position="71"/>
        <end position="88"/>
    </location>
</feature>
<feature type="transmembrane region" description="Helical" evidence="8">
    <location>
        <begin position="95"/>
        <end position="119"/>
    </location>
</feature>
<evidence type="ECO:0000256" key="6">
    <source>
        <dbReference type="ARBA" id="ARBA00022989"/>
    </source>
</evidence>
<dbReference type="GO" id="GO:0022857">
    <property type="term" value="F:transmembrane transporter activity"/>
    <property type="evidence" value="ECO:0007669"/>
    <property type="project" value="InterPro"/>
</dbReference>
<feature type="transmembrane region" description="Helical" evidence="8">
    <location>
        <begin position="46"/>
        <end position="65"/>
    </location>
</feature>
<evidence type="ECO:0000256" key="1">
    <source>
        <dbReference type="ARBA" id="ARBA00004651"/>
    </source>
</evidence>
<dbReference type="OrthoDB" id="6384190at2"/>
<protein>
    <submittedName>
        <fullName evidence="10">Ribose transport system permease protein RbsC</fullName>
    </submittedName>
</protein>
<comment type="subcellular location">
    <subcellularLocation>
        <location evidence="1">Cell membrane</location>
        <topology evidence="1">Multi-pass membrane protein</topology>
    </subcellularLocation>
</comment>
<dbReference type="PANTHER" id="PTHR32196">
    <property type="entry name" value="ABC TRANSPORTER PERMEASE PROTEIN YPHD-RELATED-RELATED"/>
    <property type="match status" value="1"/>
</dbReference>
<dbReference type="CDD" id="cd06579">
    <property type="entry name" value="TM_PBP1_transp_AraH_like"/>
    <property type="match status" value="1"/>
</dbReference>
<accession>A0A0T5PC99</accession>
<dbReference type="Proteomes" id="UP000325785">
    <property type="component" value="Chromosome"/>
</dbReference>
<evidence type="ECO:0000313" key="12">
    <source>
        <dbReference type="Proteomes" id="UP000325785"/>
    </source>
</evidence>
<keyword evidence="5 8" id="KW-0812">Transmembrane</keyword>
<keyword evidence="3" id="KW-1003">Cell membrane</keyword>
<keyword evidence="6 8" id="KW-1133">Transmembrane helix</keyword>
<reference evidence="10 12" key="2">
    <citation type="submission" date="2018-08" db="EMBL/GenBank/DDBJ databases">
        <title>Genetic Globetrotter - A new plasmid hitch-hiking vast phylogenetic and geographic distances.</title>
        <authorList>
            <person name="Vollmers J."/>
            <person name="Petersen J."/>
        </authorList>
    </citation>
    <scope>NUCLEOTIDE SEQUENCE [LARGE SCALE GENOMIC DNA]</scope>
    <source>
        <strain evidence="10 12">DSM 26383</strain>
    </source>
</reference>
<evidence type="ECO:0000256" key="3">
    <source>
        <dbReference type="ARBA" id="ARBA00022475"/>
    </source>
</evidence>
<keyword evidence="11" id="KW-1185">Reference proteome</keyword>
<evidence type="ECO:0000256" key="7">
    <source>
        <dbReference type="ARBA" id="ARBA00023136"/>
    </source>
</evidence>
<proteinExistence type="predicted"/>
<dbReference type="Pfam" id="PF02653">
    <property type="entry name" value="BPD_transp_2"/>
    <property type="match status" value="1"/>
</dbReference>
<gene>
    <name evidence="10" type="primary">rbsC_2</name>
    <name evidence="10" type="ORF">RIdsm_01310</name>
    <name evidence="9" type="ORF">XM52_06895</name>
</gene>
<evidence type="ECO:0000313" key="11">
    <source>
        <dbReference type="Proteomes" id="UP000051401"/>
    </source>
</evidence>
<keyword evidence="7 8" id="KW-0472">Membrane</keyword>
<evidence type="ECO:0000256" key="5">
    <source>
        <dbReference type="ARBA" id="ARBA00022692"/>
    </source>
</evidence>
<organism evidence="9 11">
    <name type="scientific">Roseovarius indicus</name>
    <dbReference type="NCBI Taxonomy" id="540747"/>
    <lineage>
        <taxon>Bacteria</taxon>
        <taxon>Pseudomonadati</taxon>
        <taxon>Pseudomonadota</taxon>
        <taxon>Alphaproteobacteria</taxon>
        <taxon>Rhodobacterales</taxon>
        <taxon>Roseobacteraceae</taxon>
        <taxon>Roseovarius</taxon>
    </lineage>
</organism>